<dbReference type="Pfam" id="PF18143">
    <property type="entry name" value="HAD_SAK_2"/>
    <property type="match status" value="1"/>
</dbReference>
<gene>
    <name evidence="1" type="ORF">ACFQV2_28815</name>
</gene>
<evidence type="ECO:0000313" key="1">
    <source>
        <dbReference type="EMBL" id="MFC7616857.1"/>
    </source>
</evidence>
<accession>A0ABW2TSP8</accession>
<sequence length="166" mass="17919">MRPIVFLDVDGPLNPFAAKGELPGYVEHSFRLRGWSRRHRLRMRLNPAHGPALLAAAAGADLVWATTWGHQANTMVGPAIGLPALPVVECAQVGSGWKFAAVSRYAGPRPLVWLDDDFDLYPAARDAFLDRRRDAVTALVRVDPSTGITDAHLAAVREALVPHGGG</sequence>
<name>A0ABW2TSP8_9PSEU</name>
<dbReference type="EMBL" id="JBHTEY010000004">
    <property type="protein sequence ID" value="MFC7616857.1"/>
    <property type="molecule type" value="Genomic_DNA"/>
</dbReference>
<reference evidence="2" key="1">
    <citation type="journal article" date="2019" name="Int. J. Syst. Evol. Microbiol.">
        <title>The Global Catalogue of Microorganisms (GCM) 10K type strain sequencing project: providing services to taxonomists for standard genome sequencing and annotation.</title>
        <authorList>
            <consortium name="The Broad Institute Genomics Platform"/>
            <consortium name="The Broad Institute Genome Sequencing Center for Infectious Disease"/>
            <person name="Wu L."/>
            <person name="Ma J."/>
        </authorList>
    </citation>
    <scope>NUCLEOTIDE SEQUENCE [LARGE SCALE GENOMIC DNA]</scope>
    <source>
        <strain evidence="2">JCM 17695</strain>
    </source>
</reference>
<organism evidence="1 2">
    <name type="scientific">Actinokineospora soli</name>
    <dbReference type="NCBI Taxonomy" id="1048753"/>
    <lineage>
        <taxon>Bacteria</taxon>
        <taxon>Bacillati</taxon>
        <taxon>Actinomycetota</taxon>
        <taxon>Actinomycetes</taxon>
        <taxon>Pseudonocardiales</taxon>
        <taxon>Pseudonocardiaceae</taxon>
        <taxon>Actinokineospora</taxon>
    </lineage>
</organism>
<proteinExistence type="predicted"/>
<keyword evidence="2" id="KW-1185">Reference proteome</keyword>
<comment type="caution">
    <text evidence="1">The sequence shown here is derived from an EMBL/GenBank/DDBJ whole genome shotgun (WGS) entry which is preliminary data.</text>
</comment>
<evidence type="ECO:0000313" key="2">
    <source>
        <dbReference type="Proteomes" id="UP001596512"/>
    </source>
</evidence>
<protein>
    <submittedName>
        <fullName evidence="1">HAD domain-containing protein</fullName>
    </submittedName>
</protein>
<dbReference type="Proteomes" id="UP001596512">
    <property type="component" value="Unassembled WGS sequence"/>
</dbReference>